<dbReference type="Proteomes" id="UP000245962">
    <property type="component" value="Unassembled WGS sequence"/>
</dbReference>
<evidence type="ECO:0000313" key="2">
    <source>
        <dbReference type="EMBL" id="PVW12836.1"/>
    </source>
</evidence>
<keyword evidence="3" id="KW-1185">Reference proteome</keyword>
<evidence type="ECO:0000259" key="1">
    <source>
        <dbReference type="Pfam" id="PF17954"/>
    </source>
</evidence>
<comment type="caution">
    <text evidence="2">The sequence shown here is derived from an EMBL/GenBank/DDBJ whole genome shotgun (WGS) entry which is preliminary data.</text>
</comment>
<dbReference type="SUPFAM" id="SSF51182">
    <property type="entry name" value="RmlC-like cupins"/>
    <property type="match status" value="1"/>
</dbReference>
<proteinExistence type="predicted"/>
<dbReference type="InterPro" id="IPR014710">
    <property type="entry name" value="RmlC-like_jellyroll"/>
</dbReference>
<evidence type="ECO:0000313" key="3">
    <source>
        <dbReference type="Proteomes" id="UP000245962"/>
    </source>
</evidence>
<organism evidence="2 3">
    <name type="scientific">Marixanthomonas spongiae</name>
    <dbReference type="NCBI Taxonomy" id="2174845"/>
    <lineage>
        <taxon>Bacteria</taxon>
        <taxon>Pseudomonadati</taxon>
        <taxon>Bacteroidota</taxon>
        <taxon>Flavobacteriia</taxon>
        <taxon>Flavobacteriales</taxon>
        <taxon>Flavobacteriaceae</taxon>
        <taxon>Marixanthomonas</taxon>
    </lineage>
</organism>
<accession>A0A2U0HVH5</accession>
<dbReference type="OrthoDB" id="6311549at2"/>
<reference evidence="2 3" key="1">
    <citation type="submission" date="2018-04" db="EMBL/GenBank/DDBJ databases">
        <title>Marixanthomonas spongiae HN-E44 sp. nov., isolated from a marine sponge.</title>
        <authorList>
            <person name="Luo L."/>
            <person name="Zhuang L."/>
        </authorList>
    </citation>
    <scope>NUCLEOTIDE SEQUENCE [LARGE SCALE GENOMIC DNA]</scope>
    <source>
        <strain evidence="2 3">HN-E44</strain>
    </source>
</reference>
<dbReference type="InterPro" id="IPR041602">
    <property type="entry name" value="Quercetinase_C"/>
</dbReference>
<name>A0A2U0HVH5_9FLAO</name>
<dbReference type="InterPro" id="IPR011051">
    <property type="entry name" value="RmlC_Cupin_sf"/>
</dbReference>
<dbReference type="EMBL" id="QEHR01000012">
    <property type="protein sequence ID" value="PVW12836.1"/>
    <property type="molecule type" value="Genomic_DNA"/>
</dbReference>
<protein>
    <recommendedName>
        <fullName evidence="1">Quercetin 2,3-dioxygenase C-terminal cupin domain-containing protein</fullName>
    </recommendedName>
</protein>
<feature type="domain" description="Quercetin 2,3-dioxygenase C-terminal cupin" evidence="1">
    <location>
        <begin position="156"/>
        <end position="230"/>
    </location>
</feature>
<dbReference type="Pfam" id="PF17954">
    <property type="entry name" value="Pirin_C_2"/>
    <property type="match status" value="1"/>
</dbReference>
<dbReference type="RefSeq" id="WP_116695502.1">
    <property type="nucleotide sequence ID" value="NZ_QEHR01000012.1"/>
</dbReference>
<sequence length="231" mass="26447">MNNKVILSTTKVVEPTSFGKITHRISDKFRPLPEVYPFRSFLALQEFFLKPGLGILPHTHEDVTAILIPLSGSLTQRSLKDGNTTITKGEVQLLCYEKGDMHLEYNQDKKENLDCLVFALASKNKENCTEIFKLTDKPNTISKVFDSKLINDQEKNISFYFVNYNAGVHKTHTFHNNKKGAIIYMVYGKIMLHNDTNSPILKNRDTLAIWNESTITFTTHQNSKFFILELS</sequence>
<gene>
    <name evidence="2" type="ORF">DDV96_14520</name>
</gene>
<dbReference type="Gene3D" id="2.60.120.10">
    <property type="entry name" value="Jelly Rolls"/>
    <property type="match status" value="2"/>
</dbReference>
<dbReference type="AlphaFoldDB" id="A0A2U0HVH5"/>